<sequence>MSLEFFDQLLAELSDQSHPCTVDLRLCGLAYFEFYAAARSLHNNVDSWTSMKPFIDRAYQEMTRLPPSETLCWRRLYTDACLLCAISQVSDLVQDDAATTEAVAILDRAIIIAGAPGRLDSIHQLIKDIQENYLTLKPLITSFGHKQPLTQMYHSSAFSVCVPCIDPPPNVLGRQWSQKPFVLQRYGYVQGWKALGSWASIDYLRSVAGPGRLVPVEVGKDYRTEEWTQRLMSWDCFLQSLDFPEHPAQPQNEVLYLAQHNLFMQFPELEGDIGIPEYVYACPDPPSCYPAYKSPGNTDGLIINAWLGPRGTISPAHTDPFFNCYVQVVGRKTVWLAPPDVCNLMYPFDTSISDTADKSRNPAANVTEPSMCNTSRVDVFPDSAEAEQASRDAFPDFWKEVPQKAMCVTLAPGDVLFFPPGWWHAMRSEETSFSISMWF</sequence>
<feature type="domain" description="JmjC" evidence="1">
    <location>
        <begin position="283"/>
        <end position="439"/>
    </location>
</feature>
<reference evidence="2" key="1">
    <citation type="journal article" date="2020" name="New Phytol.">
        <title>Comparative genomics reveals dynamic genome evolution in host specialist ectomycorrhizal fungi.</title>
        <authorList>
            <person name="Lofgren L.A."/>
            <person name="Nguyen N.H."/>
            <person name="Vilgalys R."/>
            <person name="Ruytinx J."/>
            <person name="Liao H.L."/>
            <person name="Branco S."/>
            <person name="Kuo A."/>
            <person name="LaButti K."/>
            <person name="Lipzen A."/>
            <person name="Andreopoulos W."/>
            <person name="Pangilinan J."/>
            <person name="Riley R."/>
            <person name="Hundley H."/>
            <person name="Na H."/>
            <person name="Barry K."/>
            <person name="Grigoriev I.V."/>
            <person name="Stajich J.E."/>
            <person name="Kennedy P.G."/>
        </authorList>
    </citation>
    <scope>NUCLEOTIDE SEQUENCE</scope>
    <source>
        <strain evidence="2">S12</strain>
    </source>
</reference>
<proteinExistence type="predicted"/>
<dbReference type="PROSITE" id="PS51184">
    <property type="entry name" value="JMJC"/>
    <property type="match status" value="1"/>
</dbReference>
<accession>A0A9P7AJT3</accession>
<dbReference type="Proteomes" id="UP000719766">
    <property type="component" value="Unassembled WGS sequence"/>
</dbReference>
<dbReference type="PANTHER" id="PTHR12461:SF94">
    <property type="entry name" value="JMJC DOMAIN-CONTAINING PROTEIN"/>
    <property type="match status" value="1"/>
</dbReference>
<gene>
    <name evidence="2" type="ORF">HD556DRAFT_1387870</name>
</gene>
<name>A0A9P7AJT3_9AGAM</name>
<organism evidence="2 3">
    <name type="scientific">Suillus plorans</name>
    <dbReference type="NCBI Taxonomy" id="116603"/>
    <lineage>
        <taxon>Eukaryota</taxon>
        <taxon>Fungi</taxon>
        <taxon>Dikarya</taxon>
        <taxon>Basidiomycota</taxon>
        <taxon>Agaricomycotina</taxon>
        <taxon>Agaricomycetes</taxon>
        <taxon>Agaricomycetidae</taxon>
        <taxon>Boletales</taxon>
        <taxon>Suillineae</taxon>
        <taxon>Suillaceae</taxon>
        <taxon>Suillus</taxon>
    </lineage>
</organism>
<dbReference type="InterPro" id="IPR003347">
    <property type="entry name" value="JmjC_dom"/>
</dbReference>
<evidence type="ECO:0000313" key="3">
    <source>
        <dbReference type="Proteomes" id="UP000719766"/>
    </source>
</evidence>
<protein>
    <recommendedName>
        <fullName evidence="1">JmjC domain-containing protein</fullName>
    </recommendedName>
</protein>
<keyword evidence="3" id="KW-1185">Reference proteome</keyword>
<evidence type="ECO:0000259" key="1">
    <source>
        <dbReference type="PROSITE" id="PS51184"/>
    </source>
</evidence>
<dbReference type="Pfam" id="PF13621">
    <property type="entry name" value="Cupin_8"/>
    <property type="match status" value="1"/>
</dbReference>
<dbReference type="Gene3D" id="2.60.120.650">
    <property type="entry name" value="Cupin"/>
    <property type="match status" value="1"/>
</dbReference>
<dbReference type="EMBL" id="JABBWE010000046">
    <property type="protein sequence ID" value="KAG1790897.1"/>
    <property type="molecule type" value="Genomic_DNA"/>
</dbReference>
<comment type="caution">
    <text evidence="2">The sequence shown here is derived from an EMBL/GenBank/DDBJ whole genome shotgun (WGS) entry which is preliminary data.</text>
</comment>
<dbReference type="PANTHER" id="PTHR12461">
    <property type="entry name" value="HYPOXIA-INDUCIBLE FACTOR 1 ALPHA INHIBITOR-RELATED"/>
    <property type="match status" value="1"/>
</dbReference>
<dbReference type="AlphaFoldDB" id="A0A9P7AJT3"/>
<dbReference type="OrthoDB" id="47172at2759"/>
<evidence type="ECO:0000313" key="2">
    <source>
        <dbReference type="EMBL" id="KAG1790897.1"/>
    </source>
</evidence>
<dbReference type="SUPFAM" id="SSF51197">
    <property type="entry name" value="Clavaminate synthase-like"/>
    <property type="match status" value="1"/>
</dbReference>
<dbReference type="InterPro" id="IPR041667">
    <property type="entry name" value="Cupin_8"/>
</dbReference>
<dbReference type="RefSeq" id="XP_041157825.1">
    <property type="nucleotide sequence ID" value="XM_041303465.1"/>
</dbReference>
<dbReference type="GeneID" id="64597229"/>